<dbReference type="EMBL" id="ACVN02000145">
    <property type="protein sequence ID" value="ERK57996.1"/>
    <property type="molecule type" value="Genomic_DNA"/>
</dbReference>
<protein>
    <submittedName>
        <fullName evidence="2">IS3 family element, transposase OrfA family protein</fullName>
    </submittedName>
</protein>
<evidence type="ECO:0000256" key="1">
    <source>
        <dbReference type="SAM" id="MobiDB-lite"/>
    </source>
</evidence>
<dbReference type="AlphaFoldDB" id="U2QND8"/>
<feature type="compositionally biased region" description="Basic and acidic residues" evidence="1">
    <location>
        <begin position="24"/>
        <end position="47"/>
    </location>
</feature>
<feature type="compositionally biased region" description="Basic and acidic residues" evidence="1">
    <location>
        <begin position="1"/>
        <end position="17"/>
    </location>
</feature>
<sequence>MEPLRARVEQADTDKGIEPGPRTTEAKRTKEPEQENHGLRRANDPLKRAPALSAAEPDRPSK</sequence>
<comment type="caution">
    <text evidence="2">The sequence shown here is derived from an EMBL/GenBank/DDBJ whole genome shotgun (WGS) entry which is preliminary data.</text>
</comment>
<evidence type="ECO:0000313" key="3">
    <source>
        <dbReference type="Proteomes" id="UP000017052"/>
    </source>
</evidence>
<organism evidence="2 3">
    <name type="scientific">Propionibacterium acidifaciens F0233</name>
    <dbReference type="NCBI Taxonomy" id="553198"/>
    <lineage>
        <taxon>Bacteria</taxon>
        <taxon>Bacillati</taxon>
        <taxon>Actinomycetota</taxon>
        <taxon>Actinomycetes</taxon>
        <taxon>Propionibacteriales</taxon>
        <taxon>Propionibacteriaceae</taxon>
        <taxon>Propionibacterium</taxon>
    </lineage>
</organism>
<accession>U2QND8</accession>
<evidence type="ECO:0000313" key="2">
    <source>
        <dbReference type="EMBL" id="ERK57996.1"/>
    </source>
</evidence>
<gene>
    <name evidence="2" type="ORF">HMPREF0682_2882</name>
</gene>
<name>U2QND8_9ACTN</name>
<dbReference type="Proteomes" id="UP000017052">
    <property type="component" value="Unassembled WGS sequence"/>
</dbReference>
<keyword evidence="3" id="KW-1185">Reference proteome</keyword>
<reference evidence="2" key="1">
    <citation type="submission" date="2013-08" db="EMBL/GenBank/DDBJ databases">
        <authorList>
            <person name="Durkin A.S."/>
            <person name="Haft D.R."/>
            <person name="McCorrison J."/>
            <person name="Torralba M."/>
            <person name="Gillis M."/>
            <person name="Haft D.H."/>
            <person name="Methe B."/>
            <person name="Sutton G."/>
            <person name="Nelson K.E."/>
        </authorList>
    </citation>
    <scope>NUCLEOTIDE SEQUENCE [LARGE SCALE GENOMIC DNA]</scope>
    <source>
        <strain evidence="2">F0233</strain>
    </source>
</reference>
<feature type="region of interest" description="Disordered" evidence="1">
    <location>
        <begin position="1"/>
        <end position="62"/>
    </location>
</feature>
<proteinExistence type="predicted"/>